<dbReference type="KEGG" id="ccp:CHC_T00001020001"/>
<keyword evidence="2" id="KW-1185">Reference proteome</keyword>
<name>R7QLW0_CHOCR</name>
<gene>
    <name evidence="1" type="ORF">CHC_T00001020001</name>
</gene>
<organism evidence="1 2">
    <name type="scientific">Chondrus crispus</name>
    <name type="common">Carrageen Irish moss</name>
    <name type="synonym">Polymorpha crispa</name>
    <dbReference type="NCBI Taxonomy" id="2769"/>
    <lineage>
        <taxon>Eukaryota</taxon>
        <taxon>Rhodophyta</taxon>
        <taxon>Florideophyceae</taxon>
        <taxon>Rhodymeniophycidae</taxon>
        <taxon>Gigartinales</taxon>
        <taxon>Gigartinaceae</taxon>
        <taxon>Chondrus</taxon>
    </lineage>
</organism>
<dbReference type="EMBL" id="HG001926">
    <property type="protein sequence ID" value="CDF38380.1"/>
    <property type="molecule type" value="Genomic_DNA"/>
</dbReference>
<dbReference type="Gramene" id="CDF38380">
    <property type="protein sequence ID" value="CDF38380"/>
    <property type="gene ID" value="CHC_T00001020001"/>
</dbReference>
<accession>R7QLW0</accession>
<evidence type="ECO:0000313" key="2">
    <source>
        <dbReference type="Proteomes" id="UP000012073"/>
    </source>
</evidence>
<dbReference type="GeneID" id="17325983"/>
<dbReference type="AlphaFoldDB" id="R7QLW0"/>
<proteinExistence type="predicted"/>
<dbReference type="RefSeq" id="XP_005718265.1">
    <property type="nucleotide sequence ID" value="XM_005718208.1"/>
</dbReference>
<dbReference type="Proteomes" id="UP000012073">
    <property type="component" value="Unassembled WGS sequence"/>
</dbReference>
<sequence length="55" mass="6366">MQQFFLPTPSLSLLRMLQKINRGHLHDKTSFVIHECAEGKMSGHELFQCMYKGCP</sequence>
<evidence type="ECO:0000313" key="1">
    <source>
        <dbReference type="EMBL" id="CDF38380.1"/>
    </source>
</evidence>
<reference evidence="2" key="1">
    <citation type="journal article" date="2013" name="Proc. Natl. Acad. Sci. U.S.A.">
        <title>Genome structure and metabolic features in the red seaweed Chondrus crispus shed light on evolution of the Archaeplastida.</title>
        <authorList>
            <person name="Collen J."/>
            <person name="Porcel B."/>
            <person name="Carre W."/>
            <person name="Ball S.G."/>
            <person name="Chaparro C."/>
            <person name="Tonon T."/>
            <person name="Barbeyron T."/>
            <person name="Michel G."/>
            <person name="Noel B."/>
            <person name="Valentin K."/>
            <person name="Elias M."/>
            <person name="Artiguenave F."/>
            <person name="Arun A."/>
            <person name="Aury J.M."/>
            <person name="Barbosa-Neto J.F."/>
            <person name="Bothwell J.H."/>
            <person name="Bouget F.Y."/>
            <person name="Brillet L."/>
            <person name="Cabello-Hurtado F."/>
            <person name="Capella-Gutierrez S."/>
            <person name="Charrier B."/>
            <person name="Cladiere L."/>
            <person name="Cock J.M."/>
            <person name="Coelho S.M."/>
            <person name="Colleoni C."/>
            <person name="Czjzek M."/>
            <person name="Da Silva C."/>
            <person name="Delage L."/>
            <person name="Denoeud F."/>
            <person name="Deschamps P."/>
            <person name="Dittami S.M."/>
            <person name="Gabaldon T."/>
            <person name="Gachon C.M."/>
            <person name="Groisillier A."/>
            <person name="Herve C."/>
            <person name="Jabbari K."/>
            <person name="Katinka M."/>
            <person name="Kloareg B."/>
            <person name="Kowalczyk N."/>
            <person name="Labadie K."/>
            <person name="Leblanc C."/>
            <person name="Lopez P.J."/>
            <person name="McLachlan D.H."/>
            <person name="Meslet-Cladiere L."/>
            <person name="Moustafa A."/>
            <person name="Nehr Z."/>
            <person name="Nyvall Collen P."/>
            <person name="Panaud O."/>
            <person name="Partensky F."/>
            <person name="Poulain J."/>
            <person name="Rensing S.A."/>
            <person name="Rousvoal S."/>
            <person name="Samson G."/>
            <person name="Symeonidi A."/>
            <person name="Weissenbach J."/>
            <person name="Zambounis A."/>
            <person name="Wincker P."/>
            <person name="Boyen C."/>
        </authorList>
    </citation>
    <scope>NUCLEOTIDE SEQUENCE [LARGE SCALE GENOMIC DNA]</scope>
    <source>
        <strain evidence="2">cv. Stackhouse</strain>
    </source>
</reference>
<protein>
    <submittedName>
        <fullName evidence="1">Uncharacterized protein</fullName>
    </submittedName>
</protein>